<organism evidence="1 2">
    <name type="scientific">Desulfobacter hydrogenophilus</name>
    <dbReference type="NCBI Taxonomy" id="2291"/>
    <lineage>
        <taxon>Bacteria</taxon>
        <taxon>Pseudomonadati</taxon>
        <taxon>Thermodesulfobacteriota</taxon>
        <taxon>Desulfobacteria</taxon>
        <taxon>Desulfobacterales</taxon>
        <taxon>Desulfobacteraceae</taxon>
        <taxon>Desulfobacter</taxon>
    </lineage>
</organism>
<evidence type="ECO:0000313" key="2">
    <source>
        <dbReference type="Proteomes" id="UP000248798"/>
    </source>
</evidence>
<dbReference type="EMBL" id="QLNI01000023">
    <property type="protein sequence ID" value="RAM01675.1"/>
    <property type="molecule type" value="Genomic_DNA"/>
</dbReference>
<protein>
    <submittedName>
        <fullName evidence="1">Uncharacterized protein</fullName>
    </submittedName>
</protein>
<sequence>MVYESDEFGLGYHVYGGGGPLMPLVETPAVSRIFLHIDVDKDVWFQVDLHATVTHPQVAQFQAVSQGETKVISPTVDARPTLYLGDKSVCGEEWTLTVRDPFGRKHTQRMLADCEGTP</sequence>
<dbReference type="RefSeq" id="WP_111957001.1">
    <property type="nucleotide sequence ID" value="NZ_JAAGRP010000021.1"/>
</dbReference>
<dbReference type="Proteomes" id="UP000248798">
    <property type="component" value="Unassembled WGS sequence"/>
</dbReference>
<proteinExistence type="predicted"/>
<dbReference type="AlphaFoldDB" id="A0A328FF51"/>
<gene>
    <name evidence="1" type="ORF">DO021_12100</name>
</gene>
<name>A0A328FF51_9BACT</name>
<evidence type="ECO:0000313" key="1">
    <source>
        <dbReference type="EMBL" id="RAM01675.1"/>
    </source>
</evidence>
<reference evidence="1 2" key="1">
    <citation type="submission" date="2018-06" db="EMBL/GenBank/DDBJ databases">
        <title>Complete Genome Sequence of Desulfobacter hydrogenophilus (DSM3380).</title>
        <authorList>
            <person name="Marietou A."/>
            <person name="Schreiber L."/>
            <person name="Marshall I."/>
            <person name="Jorgensen B."/>
        </authorList>
    </citation>
    <scope>NUCLEOTIDE SEQUENCE [LARGE SCALE GENOMIC DNA]</scope>
    <source>
        <strain evidence="1 2">DSM 3380</strain>
    </source>
</reference>
<comment type="caution">
    <text evidence="1">The sequence shown here is derived from an EMBL/GenBank/DDBJ whole genome shotgun (WGS) entry which is preliminary data.</text>
</comment>
<accession>A0A328FF51</accession>